<proteinExistence type="predicted"/>
<name>A0A0F7HK59_9STAP</name>
<dbReference type="EMBL" id="FOTB01000004">
    <property type="protein sequence ID" value="SFK85688.1"/>
    <property type="molecule type" value="Genomic_DNA"/>
</dbReference>
<evidence type="ECO:0000259" key="1">
    <source>
        <dbReference type="PROSITE" id="PS50943"/>
    </source>
</evidence>
<gene>
    <name evidence="2" type="ORF">AAT16_01935</name>
    <name evidence="3" type="ORF">SAMN05216235_2140</name>
</gene>
<dbReference type="Proteomes" id="UP000034029">
    <property type="component" value="Chromosome"/>
</dbReference>
<feature type="domain" description="HTH cro/C1-type" evidence="1">
    <location>
        <begin position="6"/>
        <end position="59"/>
    </location>
</feature>
<dbReference type="SUPFAM" id="SSF47413">
    <property type="entry name" value="lambda repressor-like DNA-binding domains"/>
    <property type="match status" value="1"/>
</dbReference>
<dbReference type="RefSeq" id="WP_046789274.1">
    <property type="nucleotide sequence ID" value="NZ_CP011366.1"/>
</dbReference>
<dbReference type="InterPro" id="IPR053163">
    <property type="entry name" value="HTH-type_regulator_Rgg"/>
</dbReference>
<dbReference type="AlphaFoldDB" id="A0A0F7HK59"/>
<dbReference type="Proteomes" id="UP000183090">
    <property type="component" value="Unassembled WGS sequence"/>
</dbReference>
<sequence length="315" mass="36905">MIGQRIKEIRNNNNLTQEELADGIISRTYLSLIEKGSVHPSTNVLIKLSERLNCSVNDFMQEVSHFRYNDVEILREIAYYEQKIESDDFQSVISFIDKEYETVDQIPSQDSGRIHLIYAKYYNKTGELRKEKHHVDCALQLLSTVSINQSYIDAIILKTRILIAKDEVEEALDLLEDTLYIILRLTELDLGIIRIMFEIAACYHIKKEYFTSSRFLDRLKKQSEILHIDYKKTEFNLLEAKNLAMLESFERLEKFTSQSNEPSMVLLNCYASYKIGNIRECESRFKSIRIEKSMFRGDTVLSGIYDVLDKRLDFI</sequence>
<reference evidence="3 5" key="3">
    <citation type="submission" date="2016-10" db="EMBL/GenBank/DDBJ databases">
        <authorList>
            <person name="Varghese N."/>
            <person name="Submissions S."/>
        </authorList>
    </citation>
    <scope>NUCLEOTIDE SEQUENCE [LARGE SCALE GENOMIC DNA]</scope>
    <source>
        <strain evidence="3 5">CGMCC 1.6501</strain>
    </source>
</reference>
<dbReference type="Pfam" id="PF01381">
    <property type="entry name" value="HTH_3"/>
    <property type="match status" value="1"/>
</dbReference>
<dbReference type="PANTHER" id="PTHR37038">
    <property type="entry name" value="TRANSCRIPTIONAL REGULATOR-RELATED"/>
    <property type="match status" value="1"/>
</dbReference>
<protein>
    <submittedName>
        <fullName evidence="3">DNA-binding transcriptional regulator, XRE-family HTH domain</fullName>
    </submittedName>
</protein>
<dbReference type="Gene3D" id="1.25.40.10">
    <property type="entry name" value="Tetratricopeptide repeat domain"/>
    <property type="match status" value="1"/>
</dbReference>
<evidence type="ECO:0000313" key="2">
    <source>
        <dbReference type="EMBL" id="AKG73082.1"/>
    </source>
</evidence>
<dbReference type="OrthoDB" id="2470999at2"/>
<dbReference type="SMART" id="SM00530">
    <property type="entry name" value="HTH_XRE"/>
    <property type="match status" value="1"/>
</dbReference>
<keyword evidence="3" id="KW-0238">DNA-binding</keyword>
<evidence type="ECO:0000313" key="5">
    <source>
        <dbReference type="Proteomes" id="UP000183090"/>
    </source>
</evidence>
<dbReference type="EMBL" id="CP011366">
    <property type="protein sequence ID" value="AKG73082.1"/>
    <property type="molecule type" value="Genomic_DNA"/>
</dbReference>
<dbReference type="GO" id="GO:0003677">
    <property type="term" value="F:DNA binding"/>
    <property type="evidence" value="ECO:0007669"/>
    <property type="project" value="UniProtKB-KW"/>
</dbReference>
<evidence type="ECO:0000313" key="3">
    <source>
        <dbReference type="EMBL" id="SFK85688.1"/>
    </source>
</evidence>
<accession>A0A0F7HK59</accession>
<evidence type="ECO:0000313" key="4">
    <source>
        <dbReference type="Proteomes" id="UP000034029"/>
    </source>
</evidence>
<organism evidence="3 5">
    <name type="scientific">Salinicoccus halodurans</name>
    <dbReference type="NCBI Taxonomy" id="407035"/>
    <lineage>
        <taxon>Bacteria</taxon>
        <taxon>Bacillati</taxon>
        <taxon>Bacillota</taxon>
        <taxon>Bacilli</taxon>
        <taxon>Bacillales</taxon>
        <taxon>Staphylococcaceae</taxon>
        <taxon>Salinicoccus</taxon>
    </lineage>
</organism>
<dbReference type="InterPro" id="IPR010982">
    <property type="entry name" value="Lambda_DNA-bd_dom_sf"/>
</dbReference>
<dbReference type="CDD" id="cd00093">
    <property type="entry name" value="HTH_XRE"/>
    <property type="match status" value="1"/>
</dbReference>
<reference evidence="4" key="2">
    <citation type="submission" date="2015-04" db="EMBL/GenBank/DDBJ databases">
        <title>Complete genome sequence of Salinicoccus halodurans strain H3B36, isolated from the Qaidam basin of China.</title>
        <authorList>
            <person name="Ma Y."/>
            <person name="Jiang K."/>
            <person name="Xue Y."/>
        </authorList>
    </citation>
    <scope>NUCLEOTIDE SEQUENCE [LARGE SCALE GENOMIC DNA]</scope>
    <source>
        <strain evidence="4">H3B36</strain>
    </source>
</reference>
<dbReference type="InterPro" id="IPR001387">
    <property type="entry name" value="Cro/C1-type_HTH"/>
</dbReference>
<reference evidence="2 4" key="1">
    <citation type="journal article" date="2015" name="Int. J. Syst. Evol. Microbiol.">
        <title>Complete genome sequence of Salinicoccus halodurans H3B36, isolated from the Qaidam Basin in China.</title>
        <authorList>
            <person name="Jiang K."/>
            <person name="Xue Y."/>
            <person name="Ma Y."/>
        </authorList>
    </citation>
    <scope>NUCLEOTIDE SEQUENCE [LARGE SCALE GENOMIC DNA]</scope>
    <source>
        <strain evidence="2 4">H3B36</strain>
    </source>
</reference>
<dbReference type="SUPFAM" id="SSF48452">
    <property type="entry name" value="TPR-like"/>
    <property type="match status" value="1"/>
</dbReference>
<dbReference type="KEGG" id="shv:AAT16_01935"/>
<keyword evidence="4" id="KW-1185">Reference proteome</keyword>
<dbReference type="InterPro" id="IPR011990">
    <property type="entry name" value="TPR-like_helical_dom_sf"/>
</dbReference>
<dbReference type="PROSITE" id="PS50943">
    <property type="entry name" value="HTH_CROC1"/>
    <property type="match status" value="1"/>
</dbReference>